<proteinExistence type="predicted"/>
<dbReference type="HOGENOM" id="CLU_3131063_0_0_3"/>
<accession>B0CC15</accession>
<evidence type="ECO:0000313" key="1">
    <source>
        <dbReference type="EMBL" id="ABW25557.1"/>
    </source>
</evidence>
<gene>
    <name evidence="1" type="ordered locus">AM1_0505</name>
</gene>
<organism evidence="1 2">
    <name type="scientific">Acaryochloris marina (strain MBIC 11017)</name>
    <dbReference type="NCBI Taxonomy" id="329726"/>
    <lineage>
        <taxon>Bacteria</taxon>
        <taxon>Bacillati</taxon>
        <taxon>Cyanobacteriota</taxon>
        <taxon>Cyanophyceae</taxon>
        <taxon>Acaryochloridales</taxon>
        <taxon>Acaryochloridaceae</taxon>
        <taxon>Acaryochloris</taxon>
    </lineage>
</organism>
<evidence type="ECO:0000313" key="2">
    <source>
        <dbReference type="Proteomes" id="UP000000268"/>
    </source>
</evidence>
<dbReference type="EMBL" id="CP000828">
    <property type="protein sequence ID" value="ABW25557.1"/>
    <property type="molecule type" value="Genomic_DNA"/>
</dbReference>
<sequence length="49" mass="5638">MNVPTDHLEYMDLRSFGLIDTIYSLDLLQYSFDDVVLLFAIPQVVKDSS</sequence>
<keyword evidence="2" id="KW-1185">Reference proteome</keyword>
<dbReference type="AlphaFoldDB" id="B0CC15"/>
<name>B0CC15_ACAM1</name>
<dbReference type="Proteomes" id="UP000000268">
    <property type="component" value="Chromosome"/>
</dbReference>
<dbReference type="KEGG" id="amr:AM1_0505"/>
<reference evidence="1 2" key="1">
    <citation type="journal article" date="2008" name="Proc. Natl. Acad. Sci. U.S.A.">
        <title>Niche adaptation and genome expansion in the chlorophyll d-producing cyanobacterium Acaryochloris marina.</title>
        <authorList>
            <person name="Swingley W.D."/>
            <person name="Chen M."/>
            <person name="Cheung P.C."/>
            <person name="Conrad A.L."/>
            <person name="Dejesa L.C."/>
            <person name="Hao J."/>
            <person name="Honchak B.M."/>
            <person name="Karbach L.E."/>
            <person name="Kurdoglu A."/>
            <person name="Lahiri S."/>
            <person name="Mastrian S.D."/>
            <person name="Miyashita H."/>
            <person name="Page L."/>
            <person name="Ramakrishna P."/>
            <person name="Satoh S."/>
            <person name="Sattley W.M."/>
            <person name="Shimada Y."/>
            <person name="Taylor H.L."/>
            <person name="Tomo T."/>
            <person name="Tsuchiya T."/>
            <person name="Wang Z.T."/>
            <person name="Raymond J."/>
            <person name="Mimuro M."/>
            <person name="Blankenship R.E."/>
            <person name="Touchman J.W."/>
        </authorList>
    </citation>
    <scope>NUCLEOTIDE SEQUENCE [LARGE SCALE GENOMIC DNA]</scope>
    <source>
        <strain evidence="2">MBIC 11017</strain>
    </source>
</reference>
<protein>
    <submittedName>
        <fullName evidence="1">Uncharacterized protein</fullName>
    </submittedName>
</protein>